<dbReference type="InterPro" id="IPR024704">
    <property type="entry name" value="SMC"/>
</dbReference>
<evidence type="ECO:0000256" key="5">
    <source>
        <dbReference type="ARBA" id="ARBA00023125"/>
    </source>
</evidence>
<dbReference type="SUPFAM" id="SSF57997">
    <property type="entry name" value="Tropomyosin"/>
    <property type="match status" value="1"/>
</dbReference>
<feature type="domain" description="SMC hinge" evidence="8">
    <location>
        <begin position="518"/>
        <end position="625"/>
    </location>
</feature>
<dbReference type="CDD" id="cd03278">
    <property type="entry name" value="ABC_SMC_barmotin"/>
    <property type="match status" value="2"/>
</dbReference>
<sequence>MRLAHIKLAGFKSFVDPTHIALPGQLVGIVGPNGCGKSNVIDALRWVLGESRASALRGESMQDVIFNGAGTRKPVARASVELVFDNSLGKVGGQWATYAEISIKRVLQRDGDSSYYINNQSVRRKDITDIFLGTGVGARAYAIIEQGMISRIIEAKPEELRVFLEEAAGVSKYRDRRRETELRLGDTRDNLLRVSDILQELDKQLVHLGGQAEVAKTYRELEARRETTQKLLWLVNKQEAETRRVRLSQQVEKTKNELEAEIAKLREVEARLETARSEHFGLSDALHAKQGELYASNAEVLRLEQQIAFIVEQRNRLSQQIQNGERQIAQQQTQLQGLRTLRTHWQQQQEDAAVRVATCENRSESEAQSLPQVEEAARVAQERLNSMQREQMLIQQQLQIAETQRGHVQGNVQQLDSRRSRLMLERDNLPQVDAGLLEQSQQQLAEMQAEYEMQQQQLAELQERLPLADADRRQQRDAVQELSRQLAQAEARLNALQQLQTQLDNDKNLKAWLNRHQLDNAPRLWQSISIEPGWEDALEAVLRERINALALPRLEDAAGWNDVPPAKLAVYAADGSRPGNVAAQTGLTLLANYVRCQDAQAAPVVDDWLAGVYAVSNLSEALGQRNNLPAGAWLVTAQGHLVGAHSVLFHAPDSQLHGVLARQREIEQLQQEVQQRSDALEQGKQQSALAEEAYHSVEGRIAPLRSSTSDLQQRQHGAQMQILKLTQANERTQERNVQIAQELEELADRIANEQRQMEEIAEQMAIQREKLSSQQMESDQARQQSNTQDGLLREQRDRAQKAQHELQEARFFAKTCAEKLADLEQNLKQHGETLTQLEEALTHSRNELANLSEGDADRQLQGALQQRQVHEQALAEARNTLEHATMNLNRMEQERMACEQKLNPLREKVSEITLKEQEARIQFEQWAEQLQGVDEEPLLPLIEGAKAGGLQNELTRLGNEITALGAVNLAALEELQSAQERKTYLDAQAKDLNEAIETLEDAIRRIDKESRDLLMATYEEVNRHLSELFPILFGGGDAKLVLTGEEILDSGVQVMAHPPGKKNASIHLLSGGEKALTAIALVFSLFQLNPAPFCVLDEVDAPLDDTNTERLCKLIQKMSDKTQFVYISHNKITMEMAQQLIGVTMQERGVSKVVSVDIEEALKLSEESGGKAAVVPA</sequence>
<dbReference type="GO" id="GO:0005694">
    <property type="term" value="C:chromosome"/>
    <property type="evidence" value="ECO:0007669"/>
    <property type="project" value="InterPro"/>
</dbReference>
<feature type="coiled-coil region" evidence="6">
    <location>
        <begin position="975"/>
        <end position="1012"/>
    </location>
</feature>
<name>D5CRW3_SIDLE</name>
<dbReference type="InterPro" id="IPR010935">
    <property type="entry name" value="SMC_hinge"/>
</dbReference>
<keyword evidence="4 6" id="KW-0175">Coiled coil</keyword>
<dbReference type="SMART" id="SM00968">
    <property type="entry name" value="SMC_hinge"/>
    <property type="match status" value="1"/>
</dbReference>
<feature type="region of interest" description="Disordered" evidence="7">
    <location>
        <begin position="769"/>
        <end position="804"/>
    </location>
</feature>
<evidence type="ECO:0000313" key="10">
    <source>
        <dbReference type="Proteomes" id="UP000001625"/>
    </source>
</evidence>
<dbReference type="NCBIfam" id="TIGR02168">
    <property type="entry name" value="SMC_prok_B"/>
    <property type="match status" value="1"/>
</dbReference>
<dbReference type="PANTHER" id="PTHR43977">
    <property type="entry name" value="STRUCTURAL MAINTENANCE OF CHROMOSOMES PROTEIN 3"/>
    <property type="match status" value="1"/>
</dbReference>
<proteinExistence type="inferred from homology"/>
<dbReference type="GO" id="GO:0005737">
    <property type="term" value="C:cytoplasm"/>
    <property type="evidence" value="ECO:0007669"/>
    <property type="project" value="UniProtKB-SubCell"/>
</dbReference>
<evidence type="ECO:0000256" key="6">
    <source>
        <dbReference type="HAMAP-Rule" id="MF_01894"/>
    </source>
</evidence>
<keyword evidence="10" id="KW-1185">Reference proteome</keyword>
<dbReference type="KEGG" id="slt:Slit_1462"/>
<dbReference type="EMBL" id="CP001965">
    <property type="protein sequence ID" value="ADE11699.1"/>
    <property type="molecule type" value="Genomic_DNA"/>
</dbReference>
<comment type="subcellular location">
    <subcellularLocation>
        <location evidence="6">Cytoplasm</location>
    </subcellularLocation>
</comment>
<dbReference type="HAMAP" id="MF_01894">
    <property type="entry name" value="Smc_prok"/>
    <property type="match status" value="1"/>
</dbReference>
<evidence type="ECO:0000259" key="8">
    <source>
        <dbReference type="SMART" id="SM00968"/>
    </source>
</evidence>
<dbReference type="OrthoDB" id="9808768at2"/>
<evidence type="ECO:0000256" key="4">
    <source>
        <dbReference type="ARBA" id="ARBA00023054"/>
    </source>
</evidence>
<accession>D5CRW3</accession>
<feature type="compositionally biased region" description="Polar residues" evidence="7">
    <location>
        <begin position="772"/>
        <end position="789"/>
    </location>
</feature>
<dbReference type="GO" id="GO:0030261">
    <property type="term" value="P:chromosome condensation"/>
    <property type="evidence" value="ECO:0007669"/>
    <property type="project" value="InterPro"/>
</dbReference>
<evidence type="ECO:0000313" key="9">
    <source>
        <dbReference type="EMBL" id="ADE11699.1"/>
    </source>
</evidence>
<dbReference type="GO" id="GO:0007059">
    <property type="term" value="P:chromosome segregation"/>
    <property type="evidence" value="ECO:0007669"/>
    <property type="project" value="UniProtKB-UniRule"/>
</dbReference>
<dbReference type="InterPro" id="IPR036277">
    <property type="entry name" value="SMC_hinge_sf"/>
</dbReference>
<evidence type="ECO:0000256" key="1">
    <source>
        <dbReference type="ARBA" id="ARBA00022490"/>
    </source>
</evidence>
<dbReference type="Proteomes" id="UP000001625">
    <property type="component" value="Chromosome"/>
</dbReference>
<comment type="domain">
    <text evidence="6">Contains large globular domains required for ATP hydrolysis at each terminus and a third globular domain forming a flexible hinge near the middle of the molecule. These domains are separated by coiled-coil structures.</text>
</comment>
<comment type="subunit">
    <text evidence="6">Homodimer.</text>
</comment>
<dbReference type="GO" id="GO:0003677">
    <property type="term" value="F:DNA binding"/>
    <property type="evidence" value="ECO:0007669"/>
    <property type="project" value="UniProtKB-UniRule"/>
</dbReference>
<keyword evidence="5 6" id="KW-0238">DNA-binding</keyword>
<dbReference type="GO" id="GO:0005524">
    <property type="term" value="F:ATP binding"/>
    <property type="evidence" value="ECO:0007669"/>
    <property type="project" value="UniProtKB-UniRule"/>
</dbReference>
<dbReference type="SUPFAM" id="SSF52540">
    <property type="entry name" value="P-loop containing nucleoside triphosphate hydrolases"/>
    <property type="match status" value="1"/>
</dbReference>
<feature type="coiled-coil region" evidence="6">
    <location>
        <begin position="237"/>
        <end position="341"/>
    </location>
</feature>
<feature type="coiled-coil region" evidence="6">
    <location>
        <begin position="437"/>
        <end position="506"/>
    </location>
</feature>
<dbReference type="PIRSF" id="PIRSF005719">
    <property type="entry name" value="SMC"/>
    <property type="match status" value="1"/>
</dbReference>
<dbReference type="STRING" id="580332.Slit_1462"/>
<comment type="similarity">
    <text evidence="6">Belongs to the SMC family.</text>
</comment>
<dbReference type="SUPFAM" id="SSF75553">
    <property type="entry name" value="Smc hinge domain"/>
    <property type="match status" value="1"/>
</dbReference>
<evidence type="ECO:0000256" key="2">
    <source>
        <dbReference type="ARBA" id="ARBA00022741"/>
    </source>
</evidence>
<feature type="coiled-coil region" evidence="6">
    <location>
        <begin position="813"/>
        <end position="908"/>
    </location>
</feature>
<reference evidence="9 10" key="1">
    <citation type="submission" date="2010-03" db="EMBL/GenBank/DDBJ databases">
        <title>Complete sequence of Sideroxydans lithotrophicus ES-1.</title>
        <authorList>
            <consortium name="US DOE Joint Genome Institute"/>
            <person name="Lucas S."/>
            <person name="Copeland A."/>
            <person name="Lapidus A."/>
            <person name="Cheng J.-F."/>
            <person name="Bruce D."/>
            <person name="Goodwin L."/>
            <person name="Pitluck S."/>
            <person name="Munk A.C."/>
            <person name="Detter J.C."/>
            <person name="Han C."/>
            <person name="Tapia R."/>
            <person name="Larimer F."/>
            <person name="Land M."/>
            <person name="Hauser L."/>
            <person name="Kyrpides N."/>
            <person name="Ivanova N."/>
            <person name="Emerson D."/>
            <person name="Woyke T."/>
        </authorList>
    </citation>
    <scope>NUCLEOTIDE SEQUENCE [LARGE SCALE GENOMIC DNA]</scope>
    <source>
        <strain evidence="9 10">ES-1</strain>
    </source>
</reference>
<dbReference type="Pfam" id="PF06470">
    <property type="entry name" value="SMC_hinge"/>
    <property type="match status" value="1"/>
</dbReference>
<dbReference type="AlphaFoldDB" id="D5CRW3"/>
<feature type="coiled-coil region" evidence="6">
    <location>
        <begin position="370"/>
        <end position="404"/>
    </location>
</feature>
<comment type="function">
    <text evidence="6">Required for chromosome condensation and partitioning.</text>
</comment>
<feature type="compositionally biased region" description="Basic and acidic residues" evidence="7">
    <location>
        <begin position="791"/>
        <end position="804"/>
    </location>
</feature>
<dbReference type="GO" id="GO:0016887">
    <property type="term" value="F:ATP hydrolysis activity"/>
    <property type="evidence" value="ECO:0007669"/>
    <property type="project" value="InterPro"/>
</dbReference>
<protein>
    <recommendedName>
        <fullName evidence="6">Chromosome partition protein Smc</fullName>
    </recommendedName>
</protein>
<dbReference type="eggNOG" id="COG1196">
    <property type="taxonomic scope" value="Bacteria"/>
</dbReference>
<keyword evidence="2 6" id="KW-0547">Nucleotide-binding</keyword>
<keyword evidence="1 6" id="KW-0963">Cytoplasm</keyword>
<dbReference type="HOGENOM" id="CLU_001042_2_2_4"/>
<dbReference type="InterPro" id="IPR027417">
    <property type="entry name" value="P-loop_NTPase"/>
</dbReference>
<dbReference type="Gene3D" id="3.40.50.300">
    <property type="entry name" value="P-loop containing nucleotide triphosphate hydrolases"/>
    <property type="match status" value="2"/>
</dbReference>
<evidence type="ECO:0000256" key="7">
    <source>
        <dbReference type="SAM" id="MobiDB-lite"/>
    </source>
</evidence>
<evidence type="ECO:0000256" key="3">
    <source>
        <dbReference type="ARBA" id="ARBA00022840"/>
    </source>
</evidence>
<gene>
    <name evidence="6" type="primary">smc</name>
    <name evidence="9" type="ordered locus">Slit_1462</name>
</gene>
<dbReference type="RefSeq" id="WP_013029597.1">
    <property type="nucleotide sequence ID" value="NC_013959.1"/>
</dbReference>
<organism evidence="9 10">
    <name type="scientific">Sideroxydans lithotrophicus (strain ES-1)</name>
    <dbReference type="NCBI Taxonomy" id="580332"/>
    <lineage>
        <taxon>Bacteria</taxon>
        <taxon>Pseudomonadati</taxon>
        <taxon>Pseudomonadota</taxon>
        <taxon>Betaproteobacteria</taxon>
        <taxon>Nitrosomonadales</taxon>
        <taxon>Gallionellaceae</taxon>
        <taxon>Sideroxydans</taxon>
    </lineage>
</organism>
<keyword evidence="3 6" id="KW-0067">ATP-binding</keyword>
<feature type="binding site" evidence="6">
    <location>
        <begin position="32"/>
        <end position="39"/>
    </location>
    <ligand>
        <name>ATP</name>
        <dbReference type="ChEBI" id="CHEBI:30616"/>
    </ligand>
</feature>
<dbReference type="Pfam" id="PF02463">
    <property type="entry name" value="SMC_N"/>
    <property type="match status" value="1"/>
</dbReference>
<dbReference type="InterPro" id="IPR003395">
    <property type="entry name" value="RecF/RecN/SMC_N"/>
</dbReference>
<dbReference type="GO" id="GO:0006260">
    <property type="term" value="P:DNA replication"/>
    <property type="evidence" value="ECO:0007669"/>
    <property type="project" value="UniProtKB-UniRule"/>
</dbReference>
<dbReference type="InterPro" id="IPR011890">
    <property type="entry name" value="SMC_prok"/>
</dbReference>
<dbReference type="GO" id="GO:0007062">
    <property type="term" value="P:sister chromatid cohesion"/>
    <property type="evidence" value="ECO:0007669"/>
    <property type="project" value="InterPro"/>
</dbReference>